<dbReference type="SMART" id="SM00065">
    <property type="entry name" value="GAF"/>
    <property type="match status" value="2"/>
</dbReference>
<dbReference type="Proteomes" id="UP000256388">
    <property type="component" value="Unassembled WGS sequence"/>
</dbReference>
<dbReference type="Pfam" id="PF13185">
    <property type="entry name" value="GAF_2"/>
    <property type="match status" value="2"/>
</dbReference>
<dbReference type="PROSITE" id="PS51832">
    <property type="entry name" value="HD_GYP"/>
    <property type="match status" value="1"/>
</dbReference>
<dbReference type="InterPro" id="IPR003018">
    <property type="entry name" value="GAF"/>
</dbReference>
<dbReference type="PANTHER" id="PTHR45228">
    <property type="entry name" value="CYCLIC DI-GMP PHOSPHODIESTERASE TM_0186-RELATED"/>
    <property type="match status" value="1"/>
</dbReference>
<dbReference type="SUPFAM" id="SSF109604">
    <property type="entry name" value="HD-domain/PDEase-like"/>
    <property type="match status" value="1"/>
</dbReference>
<dbReference type="InterPro" id="IPR003607">
    <property type="entry name" value="HD/PDEase_dom"/>
</dbReference>
<dbReference type="InterPro" id="IPR029016">
    <property type="entry name" value="GAF-like_dom_sf"/>
</dbReference>
<dbReference type="Gene3D" id="3.30.450.40">
    <property type="match status" value="2"/>
</dbReference>
<gene>
    <name evidence="3" type="ORF">DFR64_1105</name>
</gene>
<feature type="transmembrane region" description="Helical" evidence="1">
    <location>
        <begin position="195"/>
        <end position="215"/>
    </location>
</feature>
<reference evidence="3 4" key="1">
    <citation type="submission" date="2018-08" db="EMBL/GenBank/DDBJ databases">
        <title>Genomic Encyclopedia of Type Strains, Phase IV (KMG-IV): sequencing the most valuable type-strain genomes for metagenomic binning, comparative biology and taxonomic classification.</title>
        <authorList>
            <person name="Goeker M."/>
        </authorList>
    </citation>
    <scope>NUCLEOTIDE SEQUENCE [LARGE SCALE GENOMIC DNA]</scope>
    <source>
        <strain evidence="3 4">DSM 23923</strain>
    </source>
</reference>
<proteinExistence type="predicted"/>
<evidence type="ECO:0000256" key="1">
    <source>
        <dbReference type="SAM" id="Phobius"/>
    </source>
</evidence>
<feature type="transmembrane region" description="Helical" evidence="1">
    <location>
        <begin position="39"/>
        <end position="56"/>
    </location>
</feature>
<dbReference type="Pfam" id="PF13487">
    <property type="entry name" value="HD_5"/>
    <property type="match status" value="1"/>
</dbReference>
<feature type="transmembrane region" description="Helical" evidence="1">
    <location>
        <begin position="62"/>
        <end position="84"/>
    </location>
</feature>
<dbReference type="AlphaFoldDB" id="A0A3E0AHS7"/>
<dbReference type="SMART" id="SM00471">
    <property type="entry name" value="HDc"/>
    <property type="match status" value="1"/>
</dbReference>
<organism evidence="3 4">
    <name type="scientific">Pelolinea submarina</name>
    <dbReference type="NCBI Taxonomy" id="913107"/>
    <lineage>
        <taxon>Bacteria</taxon>
        <taxon>Bacillati</taxon>
        <taxon>Chloroflexota</taxon>
        <taxon>Anaerolineae</taxon>
        <taxon>Anaerolineales</taxon>
        <taxon>Anaerolineaceae</taxon>
        <taxon>Pelolinea</taxon>
    </lineage>
</organism>
<evidence type="ECO:0000259" key="2">
    <source>
        <dbReference type="PROSITE" id="PS51832"/>
    </source>
</evidence>
<dbReference type="InterPro" id="IPR037522">
    <property type="entry name" value="HD_GYP_dom"/>
</dbReference>
<protein>
    <submittedName>
        <fullName evidence="3">GAF domain-containing protein</fullName>
    </submittedName>
</protein>
<keyword evidence="1" id="KW-0812">Transmembrane</keyword>
<feature type="transmembrane region" description="Helical" evidence="1">
    <location>
        <begin position="164"/>
        <end position="183"/>
    </location>
</feature>
<name>A0A3E0AHS7_9CHLR</name>
<feature type="transmembrane region" description="Helical" evidence="1">
    <location>
        <begin position="227"/>
        <end position="249"/>
    </location>
</feature>
<dbReference type="Gene3D" id="1.10.3210.10">
    <property type="entry name" value="Hypothetical protein af1432"/>
    <property type="match status" value="1"/>
</dbReference>
<dbReference type="EMBL" id="QUMS01000001">
    <property type="protein sequence ID" value="REG11228.1"/>
    <property type="molecule type" value="Genomic_DNA"/>
</dbReference>
<dbReference type="SUPFAM" id="SSF55781">
    <property type="entry name" value="GAF domain-like"/>
    <property type="match status" value="2"/>
</dbReference>
<feature type="domain" description="HD-GYP" evidence="2">
    <location>
        <begin position="648"/>
        <end position="841"/>
    </location>
</feature>
<dbReference type="InterPro" id="IPR052020">
    <property type="entry name" value="Cyclic_di-GMP/3'3'-cGAMP_PDE"/>
</dbReference>
<feature type="transmembrane region" description="Helical" evidence="1">
    <location>
        <begin position="130"/>
        <end position="152"/>
    </location>
</feature>
<feature type="transmembrane region" description="Helical" evidence="1">
    <location>
        <begin position="255"/>
        <end position="275"/>
    </location>
</feature>
<dbReference type="CDD" id="cd00077">
    <property type="entry name" value="HDc"/>
    <property type="match status" value="1"/>
</dbReference>
<feature type="transmembrane region" description="Helical" evidence="1">
    <location>
        <begin position="6"/>
        <end position="27"/>
    </location>
</feature>
<evidence type="ECO:0000313" key="3">
    <source>
        <dbReference type="EMBL" id="REG11228.1"/>
    </source>
</evidence>
<evidence type="ECO:0000313" key="4">
    <source>
        <dbReference type="Proteomes" id="UP000256388"/>
    </source>
</evidence>
<accession>A0A3E0AHS7</accession>
<feature type="transmembrane region" description="Helical" evidence="1">
    <location>
        <begin position="96"/>
        <end position="118"/>
    </location>
</feature>
<comment type="caution">
    <text evidence="3">The sequence shown here is derived from an EMBL/GenBank/DDBJ whole genome shotgun (WGS) entry which is preliminary data.</text>
</comment>
<keyword evidence="4" id="KW-1185">Reference proteome</keyword>
<sequence length="841" mass="95822">MQVLLKIIIPSAAILSYLLLYIFVRISKPQNTLKVRFRIYLACMFFWSAASLLVLLDYGDTLFWFRGMTSSAIASMIALFYFAQSALNQKMKIGKIVYPYGFFAILLNQFTNVVTPFANMVDGELVYTMTGWVTVAAGPSYIVMLLCLFRLLQSARSSQDENQITRFSLFSLAILFILIGGSFNFTELGKYPLDILSNTIAAGIFAYAILFHQLLDVKVVVRKSILYFVPTIIIGAAYFLIITIALQIFHANTNAQIFSISFLVSILAALVFQPFRDSLQNWIDRYFFRDRYNAVRMIQRVSEAASSVIDLDELLRMIVTEIIQTFHIDKAALFLKEKNRRNYQIAYQTGMHLSPRITITSDNPLIVWLSIHDHVVNQRELDTNPNFRSIWGQEKEIITSIDANVYVPLIAKGELLGFLALGPKLSEQLYSSEDKQILLTLSHQVAVAIQNAQLYTTAQQELIQRREAEKRLQLQLKRLSALQNINIAITTNIDLQIPLYLLLEQVTDQLDVDAADVLLMDEENQQLFFVAGRGFKTDALKYTKLNIGEGLAGRAAEIMDVVYINDLHEETNLLQQSPLLEGENFVAYYGAPLISKGKVQGVLELFHRSPLNPDTEWENFLHTLTSETAIAVDNALLFRDLEKSNLDLAVAYETTLEGWARTLELRDRETQGHSQRVLDLTLRLARKLGFTDEELVHVQRGALMHDIGKMGVPDSILLKEGPLTDQEWEIMHKHPIYAYDMLSTIPFLRKALDIPYCHHEKWDGSGYPRGLKGEEIPLAARIFAIVDVWDALLSDRPYRPAWSSKKALEYIQSQSGSHFDPIVVDAFMEIQVNDQRRKRKK</sequence>
<dbReference type="PANTHER" id="PTHR45228:SF1">
    <property type="entry name" value="CYCLIC DI-GMP PHOSPHODIESTERASE TM_0186"/>
    <property type="match status" value="1"/>
</dbReference>
<keyword evidence="1" id="KW-0472">Membrane</keyword>
<keyword evidence="1" id="KW-1133">Transmembrane helix</keyword>